<organism evidence="1 2">
    <name type="scientific">Rangifer tarandus platyrhynchus</name>
    <name type="common">Svalbard reindeer</name>
    <dbReference type="NCBI Taxonomy" id="3082113"/>
    <lineage>
        <taxon>Eukaryota</taxon>
        <taxon>Metazoa</taxon>
        <taxon>Chordata</taxon>
        <taxon>Craniata</taxon>
        <taxon>Vertebrata</taxon>
        <taxon>Euteleostomi</taxon>
        <taxon>Mammalia</taxon>
        <taxon>Eutheria</taxon>
        <taxon>Laurasiatheria</taxon>
        <taxon>Artiodactyla</taxon>
        <taxon>Ruminantia</taxon>
        <taxon>Pecora</taxon>
        <taxon>Cervidae</taxon>
        <taxon>Odocoileinae</taxon>
        <taxon>Rangifer</taxon>
    </lineage>
</organism>
<evidence type="ECO:0000313" key="2">
    <source>
        <dbReference type="Proteomes" id="UP001162501"/>
    </source>
</evidence>
<protein>
    <submittedName>
        <fullName evidence="1">Uncharacterized protein</fullName>
    </submittedName>
</protein>
<accession>A0AC59ZZE6</accession>
<evidence type="ECO:0000313" key="1">
    <source>
        <dbReference type="EMBL" id="CAN0538199.1"/>
    </source>
</evidence>
<name>A0AC59ZZE6_RANTA</name>
<reference evidence="1" key="2">
    <citation type="submission" date="2025-03" db="EMBL/GenBank/DDBJ databases">
        <authorList>
            <consortium name="ELIXIR-Norway"/>
            <consortium name="Elixir Norway"/>
        </authorList>
    </citation>
    <scope>NUCLEOTIDE SEQUENCE</scope>
</reference>
<gene>
    <name evidence="1" type="ORF">MRATA1EN22A_LOCUS25009</name>
</gene>
<reference evidence="1" key="1">
    <citation type="submission" date="2023-05" db="EMBL/GenBank/DDBJ databases">
        <authorList>
            <consortium name="ELIXIR-Norway"/>
        </authorList>
    </citation>
    <scope>NUCLEOTIDE SEQUENCE</scope>
</reference>
<dbReference type="EMBL" id="OX596090">
    <property type="protein sequence ID" value="CAN0538199.1"/>
    <property type="molecule type" value="Genomic_DNA"/>
</dbReference>
<dbReference type="Proteomes" id="UP001162501">
    <property type="component" value="Chromosome 6"/>
</dbReference>
<sequence length="117" mass="12037">MRPAANSAEGAGTKAPPPPSPRGPGWPGRVGGWALLSRAARSRLAPPQAEPPSPAPSVSLPCSRRGRSDLQRSRGARSDRLGAAPPGPGDGGGRERSPPSWAPRHCQNEVLSWGGLV</sequence>
<proteinExistence type="predicted"/>